<feature type="transmembrane region" description="Helical" evidence="2">
    <location>
        <begin position="9"/>
        <end position="27"/>
    </location>
</feature>
<gene>
    <name evidence="4" type="ORF">NG799_07980</name>
</gene>
<dbReference type="SUPFAM" id="SSF103481">
    <property type="entry name" value="Multidrug resistance efflux transporter EmrE"/>
    <property type="match status" value="2"/>
</dbReference>
<feature type="transmembrane region" description="Helical" evidence="2">
    <location>
        <begin position="55"/>
        <end position="76"/>
    </location>
</feature>
<protein>
    <submittedName>
        <fullName evidence="4">DMT family transporter</fullName>
    </submittedName>
</protein>
<feature type="domain" description="EamA" evidence="3">
    <location>
        <begin position="181"/>
        <end position="319"/>
    </location>
</feature>
<name>A0ABT2MQU2_9CYAN</name>
<organism evidence="4 5">
    <name type="scientific">Laspinema palackyanum D2a</name>
    <dbReference type="NCBI Taxonomy" id="2953684"/>
    <lineage>
        <taxon>Bacteria</taxon>
        <taxon>Bacillati</taxon>
        <taxon>Cyanobacteriota</taxon>
        <taxon>Cyanophyceae</taxon>
        <taxon>Oscillatoriophycideae</taxon>
        <taxon>Oscillatoriales</taxon>
        <taxon>Laspinemataceae</taxon>
        <taxon>Laspinema</taxon>
        <taxon>Laspinema palackyanum</taxon>
    </lineage>
</organism>
<feature type="transmembrane region" description="Helical" evidence="2">
    <location>
        <begin position="280"/>
        <end position="299"/>
    </location>
</feature>
<keyword evidence="2" id="KW-0472">Membrane</keyword>
<keyword evidence="2" id="KW-0812">Transmembrane</keyword>
<dbReference type="RefSeq" id="WP_368005920.1">
    <property type="nucleotide sequence ID" value="NZ_JAMXFF010000009.1"/>
</dbReference>
<accession>A0ABT2MQU2</accession>
<evidence type="ECO:0000256" key="2">
    <source>
        <dbReference type="SAM" id="Phobius"/>
    </source>
</evidence>
<comment type="similarity">
    <text evidence="1">Belongs to the EamA transporter family.</text>
</comment>
<dbReference type="InterPro" id="IPR037185">
    <property type="entry name" value="EmrE-like"/>
</dbReference>
<comment type="caution">
    <text evidence="4">The sequence shown here is derived from an EMBL/GenBank/DDBJ whole genome shotgun (WGS) entry which is preliminary data.</text>
</comment>
<sequence>MRLSYIQSGLWLLMLAAVQLALFPIFVEMMFQEKFIFGTIEWGGLLPQTPGNWQLIFWIQAVASVAGIPILGKFYYPQLGEDLKKLFWGENPKVLKLAMLSGLSLFVAWEAIAIGCSQIPPGVVVGFFLIYPILTTLGAWKFWGYRPHQTRITAMTIVTIGSLFALKVPAMFAATPIQGFLGILAAMVGGIAFASYLLLTYRGTRSLHPLPFSAIALATLLGFASLSLILPLPGTAISMPLSELPRLMVGSVILGILTLVGYSFIAYGILLAGVTRGATAIASVPALFVLFGAILVHDFLDLKQIFALVIVIVGLLVLITEPMVRQDWYD</sequence>
<evidence type="ECO:0000313" key="5">
    <source>
        <dbReference type="Proteomes" id="UP001525890"/>
    </source>
</evidence>
<dbReference type="Pfam" id="PF00892">
    <property type="entry name" value="EamA"/>
    <property type="match status" value="1"/>
</dbReference>
<feature type="transmembrane region" description="Helical" evidence="2">
    <location>
        <begin position="252"/>
        <end position="273"/>
    </location>
</feature>
<dbReference type="InterPro" id="IPR000620">
    <property type="entry name" value="EamA_dom"/>
</dbReference>
<feature type="transmembrane region" description="Helical" evidence="2">
    <location>
        <begin position="305"/>
        <end position="324"/>
    </location>
</feature>
<evidence type="ECO:0000313" key="4">
    <source>
        <dbReference type="EMBL" id="MCT7966271.1"/>
    </source>
</evidence>
<dbReference type="Proteomes" id="UP001525890">
    <property type="component" value="Unassembled WGS sequence"/>
</dbReference>
<feature type="transmembrane region" description="Helical" evidence="2">
    <location>
        <begin position="97"/>
        <end position="115"/>
    </location>
</feature>
<evidence type="ECO:0000256" key="1">
    <source>
        <dbReference type="ARBA" id="ARBA00007362"/>
    </source>
</evidence>
<proteinExistence type="inferred from homology"/>
<feature type="transmembrane region" description="Helical" evidence="2">
    <location>
        <begin position="121"/>
        <end position="140"/>
    </location>
</feature>
<keyword evidence="5" id="KW-1185">Reference proteome</keyword>
<feature type="transmembrane region" description="Helical" evidence="2">
    <location>
        <begin position="211"/>
        <end position="232"/>
    </location>
</feature>
<keyword evidence="2" id="KW-1133">Transmembrane helix</keyword>
<evidence type="ECO:0000259" key="3">
    <source>
        <dbReference type="Pfam" id="PF00892"/>
    </source>
</evidence>
<feature type="transmembrane region" description="Helical" evidence="2">
    <location>
        <begin position="180"/>
        <end position="199"/>
    </location>
</feature>
<dbReference type="EMBL" id="JAMXFF010000009">
    <property type="protein sequence ID" value="MCT7966271.1"/>
    <property type="molecule type" value="Genomic_DNA"/>
</dbReference>
<reference evidence="4 5" key="1">
    <citation type="journal article" date="2022" name="Front. Microbiol.">
        <title>High genomic differentiation and limited gene flow indicate recent cryptic speciation within the genus Laspinema (cyanobacteria).</title>
        <authorList>
            <person name="Stanojkovic A."/>
            <person name="Skoupy S."/>
            <person name="Skaloud P."/>
            <person name="Dvorak P."/>
        </authorList>
    </citation>
    <scope>NUCLEOTIDE SEQUENCE [LARGE SCALE GENOMIC DNA]</scope>
    <source>
        <strain evidence="4 5">D2a</strain>
    </source>
</reference>
<feature type="transmembrane region" description="Helical" evidence="2">
    <location>
        <begin position="152"/>
        <end position="174"/>
    </location>
</feature>